<keyword evidence="6 15" id="KW-0479">Metal-binding</keyword>
<dbReference type="Proteomes" id="UP000095300">
    <property type="component" value="Unassembled WGS sequence"/>
</dbReference>
<evidence type="ECO:0000256" key="2">
    <source>
        <dbReference type="ARBA" id="ARBA00010136"/>
    </source>
</evidence>
<dbReference type="SUPFAM" id="SSF55486">
    <property type="entry name" value="Metalloproteases ('zincins'), catalytic domain"/>
    <property type="match status" value="1"/>
</dbReference>
<feature type="binding site" evidence="15">
    <location>
        <position position="340"/>
    </location>
    <ligand>
        <name>Zn(2+)</name>
        <dbReference type="ChEBI" id="CHEBI:29105"/>
        <note>catalytic</note>
    </ligand>
</feature>
<keyword evidence="5 17" id="KW-0645">Protease</keyword>
<keyword evidence="3" id="KW-1003">Cell membrane</keyword>
<dbReference type="GO" id="GO:0070006">
    <property type="term" value="F:metalloaminopeptidase activity"/>
    <property type="evidence" value="ECO:0007669"/>
    <property type="project" value="TreeGrafter"/>
</dbReference>
<evidence type="ECO:0000256" key="11">
    <source>
        <dbReference type="ARBA" id="ARBA00023136"/>
    </source>
</evidence>
<dbReference type="CDD" id="cd09601">
    <property type="entry name" value="M1_APN-Q_like"/>
    <property type="match status" value="1"/>
</dbReference>
<evidence type="ECO:0000256" key="16">
    <source>
        <dbReference type="PIRSR" id="PIRSR634016-4"/>
    </source>
</evidence>
<keyword evidence="17" id="KW-0031">Aminopeptidase</keyword>
<evidence type="ECO:0000256" key="3">
    <source>
        <dbReference type="ARBA" id="ARBA00022475"/>
    </source>
</evidence>
<keyword evidence="8 17" id="KW-0378">Hydrolase</keyword>
<evidence type="ECO:0000256" key="13">
    <source>
        <dbReference type="ARBA" id="ARBA00023288"/>
    </source>
</evidence>
<dbReference type="InterPro" id="IPR014782">
    <property type="entry name" value="Peptidase_M1_dom"/>
</dbReference>
<keyword evidence="22" id="KW-1185">Reference proteome</keyword>
<accession>A0A1I8Q2F1</accession>
<feature type="transmembrane region" description="Helical" evidence="17">
    <location>
        <begin position="911"/>
        <end position="929"/>
    </location>
</feature>
<evidence type="ECO:0000256" key="5">
    <source>
        <dbReference type="ARBA" id="ARBA00022670"/>
    </source>
</evidence>
<dbReference type="InterPro" id="IPR042097">
    <property type="entry name" value="Aminopeptidase_N-like_N_sf"/>
</dbReference>
<keyword evidence="4" id="KW-0336">GPI-anchor</keyword>
<keyword evidence="13" id="KW-0449">Lipoprotein</keyword>
<dbReference type="Gene3D" id="1.10.390.10">
    <property type="entry name" value="Neutral Protease Domain 2"/>
    <property type="match status" value="1"/>
</dbReference>
<dbReference type="OrthoDB" id="10031169at2759"/>
<evidence type="ECO:0000256" key="4">
    <source>
        <dbReference type="ARBA" id="ARBA00022622"/>
    </source>
</evidence>
<dbReference type="Gene3D" id="1.25.50.20">
    <property type="match status" value="1"/>
</dbReference>
<dbReference type="GO" id="GO:0042277">
    <property type="term" value="F:peptide binding"/>
    <property type="evidence" value="ECO:0007669"/>
    <property type="project" value="TreeGrafter"/>
</dbReference>
<dbReference type="InterPro" id="IPR001930">
    <property type="entry name" value="Peptidase_M1"/>
</dbReference>
<evidence type="ECO:0000256" key="15">
    <source>
        <dbReference type="PIRSR" id="PIRSR634016-3"/>
    </source>
</evidence>
<gene>
    <name evidence="21" type="primary">106086694</name>
</gene>
<dbReference type="Gene3D" id="2.60.40.1730">
    <property type="entry name" value="tricorn interacting facor f3 domain"/>
    <property type="match status" value="1"/>
</dbReference>
<keyword evidence="9 15" id="KW-0862">Zinc</keyword>
<comment type="similarity">
    <text evidence="2 17">Belongs to the peptidase M1 family.</text>
</comment>
<evidence type="ECO:0000256" key="14">
    <source>
        <dbReference type="PIRSR" id="PIRSR634016-1"/>
    </source>
</evidence>
<dbReference type="GO" id="GO:0005615">
    <property type="term" value="C:extracellular space"/>
    <property type="evidence" value="ECO:0007669"/>
    <property type="project" value="TreeGrafter"/>
</dbReference>
<dbReference type="InterPro" id="IPR045357">
    <property type="entry name" value="Aminopeptidase_N-like_N"/>
</dbReference>
<dbReference type="InterPro" id="IPR034016">
    <property type="entry name" value="M1_APN-typ"/>
</dbReference>
<name>A0A1I8Q2F1_STOCA</name>
<dbReference type="GO" id="GO:0005737">
    <property type="term" value="C:cytoplasm"/>
    <property type="evidence" value="ECO:0007669"/>
    <property type="project" value="TreeGrafter"/>
</dbReference>
<evidence type="ECO:0000313" key="21">
    <source>
        <dbReference type="EnsemblMetazoa" id="SCAU013225-PA"/>
    </source>
</evidence>
<sequence length="930" mass="108245">MELVSALRQFFIGFLLFSFGDIVIKLTTAQHYRLSTDILPDFYDIAIKPYLQEGDGTKQFTFDGEVNITLHAEENNVSKITLHKAQLEILYVILYDSNGHLIERISIDRLQYEELTNKLTVPVTSPLVMNQKYTIYFKYNGYIRNDMAGVYRATYDGINWYLLTQLHRIDARTAFPCFDEPQLKATFQMRISRPKEYQSYFNTRLLRTTSDSDGRYTDYFEKSPRMSTYGVAFVVGDFLVEGSNDFKLIMHPKFKNKTNLTQEVAVKAIAAYDAYTQMSYKSMGNEIMQMLGVNRFPHSGMENWGLILYKDYLLAHEPHATDGWANKERTVGLVTHEVAHMWFGDSVTHKWWSYFWLNEAFPTYYQHFLTHEIYPEYELDKQFVLNEMHAIFDLDSTINTQPLTSPEESIQTPSEIGSKFSNLAYNKGASFVRMIANAMGKENFDKAMREYLKDNHLKNPAPEDLFKQWKQFWPAGHQVDLNQLFSDWTEQPGFPMIRIKAINSGRYLLEQQRFLLDAQDGSDTTLKYTIPITYTTNRERNFEQLTPKFYFNKSMTQLEFGDSNADEWIILNLQQSNYHRVFYETALLDKLRKAFMAPKHSDIHEINRAHMVDDLFTYGRIGLLGYDCIFEFMEYLAEETAYLPWHPAFRAFETISQRLTLSEHGKFGEFLFEILSKVYEHLGFHTNLKDSILDIYNRNKVITWLCKYHHRECNQKAQSYFQTSLATNVATDFQESLYCAACREGQYEIYLALTNLYKAETLDSQREKLMRAMGCTQHFVGNHLDFILGDNVKQEEKPEALANLYTQTPENVEPVYHLLTDSVEQLEIILGGWSSTANVISDIANYFTTQDQLDMHKQFIAAKGHLFGSSVSILENSIKTVEKNLLWSQKHLGKLFEYLDQRNGAISLRGLGSLVPLLLAVMVKLLFFIF</sequence>
<keyword evidence="17" id="KW-1133">Transmembrane helix</keyword>
<dbReference type="GO" id="GO:0043171">
    <property type="term" value="P:peptide catabolic process"/>
    <property type="evidence" value="ECO:0007669"/>
    <property type="project" value="TreeGrafter"/>
</dbReference>
<evidence type="ECO:0000259" key="18">
    <source>
        <dbReference type="Pfam" id="PF01433"/>
    </source>
</evidence>
<keyword evidence="12" id="KW-0325">Glycoprotein</keyword>
<dbReference type="KEGG" id="scac:106086694"/>
<dbReference type="Pfam" id="PF17900">
    <property type="entry name" value="Peptidase_M1_N"/>
    <property type="match status" value="1"/>
</dbReference>
<dbReference type="SUPFAM" id="SSF63737">
    <property type="entry name" value="Leukotriene A4 hydrolase N-terminal domain"/>
    <property type="match status" value="1"/>
</dbReference>
<evidence type="ECO:0000256" key="10">
    <source>
        <dbReference type="ARBA" id="ARBA00023049"/>
    </source>
</evidence>
<dbReference type="PRINTS" id="PR00756">
    <property type="entry name" value="ALADIPTASE"/>
</dbReference>
<dbReference type="PANTHER" id="PTHR11533:SF301">
    <property type="entry name" value="AMINOPEPTIDASE"/>
    <property type="match status" value="1"/>
</dbReference>
<dbReference type="Gene3D" id="2.60.40.1910">
    <property type="match status" value="1"/>
</dbReference>
<evidence type="ECO:0000313" key="22">
    <source>
        <dbReference type="Proteomes" id="UP000095300"/>
    </source>
</evidence>
<feature type="site" description="Transition state stabilizer" evidence="16">
    <location>
        <position position="425"/>
    </location>
</feature>
<dbReference type="InterPro" id="IPR024571">
    <property type="entry name" value="ERAP1-like_C_dom"/>
</dbReference>
<dbReference type="GO" id="GO:0006508">
    <property type="term" value="P:proteolysis"/>
    <property type="evidence" value="ECO:0007669"/>
    <property type="project" value="UniProtKB-KW"/>
</dbReference>
<dbReference type="AlphaFoldDB" id="A0A1I8Q2F1"/>
<dbReference type="Pfam" id="PF11838">
    <property type="entry name" value="ERAP1_C"/>
    <property type="match status" value="1"/>
</dbReference>
<keyword evidence="11 17" id="KW-0472">Membrane</keyword>
<keyword evidence="7" id="KW-0732">Signal</keyword>
<dbReference type="EC" id="3.4.11.-" evidence="17"/>
<evidence type="ECO:0000259" key="20">
    <source>
        <dbReference type="Pfam" id="PF17900"/>
    </source>
</evidence>
<dbReference type="PANTHER" id="PTHR11533">
    <property type="entry name" value="PROTEASE M1 ZINC METALLOPROTEASE"/>
    <property type="match status" value="1"/>
</dbReference>
<evidence type="ECO:0000256" key="9">
    <source>
        <dbReference type="ARBA" id="ARBA00022833"/>
    </source>
</evidence>
<keyword evidence="10 17" id="KW-0482">Metalloprotease</keyword>
<dbReference type="VEuPathDB" id="VectorBase:SCAU013225"/>
<evidence type="ECO:0000256" key="6">
    <source>
        <dbReference type="ARBA" id="ARBA00022723"/>
    </source>
</evidence>
<comment type="subcellular location">
    <subcellularLocation>
        <location evidence="1">Cell membrane</location>
        <topology evidence="1">Lipid-anchor</topology>
        <topology evidence="1">GPI-anchor</topology>
    </subcellularLocation>
</comment>
<evidence type="ECO:0000256" key="7">
    <source>
        <dbReference type="ARBA" id="ARBA00022729"/>
    </source>
</evidence>
<proteinExistence type="inferred from homology"/>
<dbReference type="EnsemblMetazoa" id="SCAU013225-RA">
    <property type="protein sequence ID" value="SCAU013225-PA"/>
    <property type="gene ID" value="SCAU013225"/>
</dbReference>
<dbReference type="STRING" id="35570.A0A1I8Q2F1"/>
<feature type="binding site" evidence="15">
    <location>
        <position position="359"/>
    </location>
    <ligand>
        <name>Zn(2+)</name>
        <dbReference type="ChEBI" id="CHEBI:29105"/>
        <note>catalytic</note>
    </ligand>
</feature>
<evidence type="ECO:0000256" key="12">
    <source>
        <dbReference type="ARBA" id="ARBA00023180"/>
    </source>
</evidence>
<dbReference type="GO" id="GO:0008270">
    <property type="term" value="F:zinc ion binding"/>
    <property type="evidence" value="ECO:0007669"/>
    <property type="project" value="UniProtKB-UniRule"/>
</dbReference>
<feature type="binding site" evidence="15">
    <location>
        <position position="336"/>
    </location>
    <ligand>
        <name>Zn(2+)</name>
        <dbReference type="ChEBI" id="CHEBI:29105"/>
        <note>catalytic</note>
    </ligand>
</feature>
<organism evidence="21 22">
    <name type="scientific">Stomoxys calcitrans</name>
    <name type="common">Stable fly</name>
    <name type="synonym">Conops calcitrans</name>
    <dbReference type="NCBI Taxonomy" id="35570"/>
    <lineage>
        <taxon>Eukaryota</taxon>
        <taxon>Metazoa</taxon>
        <taxon>Ecdysozoa</taxon>
        <taxon>Arthropoda</taxon>
        <taxon>Hexapoda</taxon>
        <taxon>Insecta</taxon>
        <taxon>Pterygota</taxon>
        <taxon>Neoptera</taxon>
        <taxon>Endopterygota</taxon>
        <taxon>Diptera</taxon>
        <taxon>Brachycera</taxon>
        <taxon>Muscomorpha</taxon>
        <taxon>Muscoidea</taxon>
        <taxon>Muscidae</taxon>
        <taxon>Stomoxys</taxon>
    </lineage>
</organism>
<evidence type="ECO:0000259" key="19">
    <source>
        <dbReference type="Pfam" id="PF11838"/>
    </source>
</evidence>
<evidence type="ECO:0000256" key="8">
    <source>
        <dbReference type="ARBA" id="ARBA00022801"/>
    </source>
</evidence>
<comment type="cofactor">
    <cofactor evidence="15 17">
        <name>Zn(2+)</name>
        <dbReference type="ChEBI" id="CHEBI:29105"/>
    </cofactor>
    <text evidence="15 17">Binds 1 zinc ion per subunit.</text>
</comment>
<dbReference type="FunFam" id="2.60.40.1910:FF:000008">
    <property type="entry name" value="Aminopeptidase"/>
    <property type="match status" value="1"/>
</dbReference>
<feature type="domain" description="Aminopeptidase N-like N-terminal" evidence="20">
    <location>
        <begin position="40"/>
        <end position="229"/>
    </location>
</feature>
<evidence type="ECO:0000256" key="1">
    <source>
        <dbReference type="ARBA" id="ARBA00004609"/>
    </source>
</evidence>
<evidence type="ECO:0000256" key="17">
    <source>
        <dbReference type="RuleBase" id="RU364040"/>
    </source>
</evidence>
<protein>
    <recommendedName>
        <fullName evidence="17">Aminopeptidase</fullName>
        <ecNumber evidence="17">3.4.11.-</ecNumber>
    </recommendedName>
</protein>
<dbReference type="GO" id="GO:0005886">
    <property type="term" value="C:plasma membrane"/>
    <property type="evidence" value="ECO:0007669"/>
    <property type="project" value="UniProtKB-SubCell"/>
</dbReference>
<feature type="domain" description="Peptidase M1 membrane alanine aminopeptidase" evidence="18">
    <location>
        <begin position="263"/>
        <end position="488"/>
    </location>
</feature>
<dbReference type="Pfam" id="PF01433">
    <property type="entry name" value="Peptidase_M1"/>
    <property type="match status" value="1"/>
</dbReference>
<feature type="active site" description="Proton acceptor" evidence="14">
    <location>
        <position position="337"/>
    </location>
</feature>
<feature type="domain" description="ERAP1-like C-terminal" evidence="19">
    <location>
        <begin position="568"/>
        <end position="882"/>
    </location>
</feature>
<dbReference type="InterPro" id="IPR050344">
    <property type="entry name" value="Peptidase_M1_aminopeptidases"/>
</dbReference>
<reference evidence="21" key="1">
    <citation type="submission" date="2020-05" db="UniProtKB">
        <authorList>
            <consortium name="EnsemblMetazoa"/>
        </authorList>
    </citation>
    <scope>IDENTIFICATION</scope>
    <source>
        <strain evidence="21">USDA</strain>
    </source>
</reference>
<keyword evidence="17" id="KW-0812">Transmembrane</keyword>
<dbReference type="InterPro" id="IPR027268">
    <property type="entry name" value="Peptidase_M4/M1_CTD_sf"/>
</dbReference>
<dbReference type="GO" id="GO:0098552">
    <property type="term" value="C:side of membrane"/>
    <property type="evidence" value="ECO:0007669"/>
    <property type="project" value="UniProtKB-KW"/>
</dbReference>